<dbReference type="Proteomes" id="UP000697127">
    <property type="component" value="Unassembled WGS sequence"/>
</dbReference>
<reference evidence="4" key="1">
    <citation type="submission" date="2020-11" db="EMBL/GenBank/DDBJ databases">
        <title>Kefir isolates.</title>
        <authorList>
            <person name="Marcisauskas S."/>
            <person name="Kim Y."/>
            <person name="Blasche S."/>
        </authorList>
    </citation>
    <scope>NUCLEOTIDE SEQUENCE</scope>
    <source>
        <strain evidence="4">Olga-1</strain>
    </source>
</reference>
<dbReference type="InterPro" id="IPR025928">
    <property type="entry name" value="Flocculin_t3_rpt"/>
</dbReference>
<dbReference type="Pfam" id="PF13928">
    <property type="entry name" value="Flocculin_t3"/>
    <property type="match status" value="1"/>
</dbReference>
<evidence type="ECO:0000313" key="5">
    <source>
        <dbReference type="Proteomes" id="UP000697127"/>
    </source>
</evidence>
<evidence type="ECO:0000256" key="1">
    <source>
        <dbReference type="ARBA" id="ARBA00022729"/>
    </source>
</evidence>
<gene>
    <name evidence="4" type="ORF">C6P40_002395</name>
</gene>
<keyword evidence="2" id="KW-0325">Glycoprotein</keyword>
<proteinExistence type="predicted"/>
<dbReference type="EMBL" id="PUHW01000267">
    <property type="protein sequence ID" value="KAG0687398.1"/>
    <property type="molecule type" value="Genomic_DNA"/>
</dbReference>
<keyword evidence="1" id="KW-0732">Signal</keyword>
<name>A0A9P6WKH0_9ASCO</name>
<dbReference type="AlphaFoldDB" id="A0A9P6WKH0"/>
<organism evidence="4 5">
    <name type="scientific">Pichia californica</name>
    <dbReference type="NCBI Taxonomy" id="460514"/>
    <lineage>
        <taxon>Eukaryota</taxon>
        <taxon>Fungi</taxon>
        <taxon>Dikarya</taxon>
        <taxon>Ascomycota</taxon>
        <taxon>Saccharomycotina</taxon>
        <taxon>Pichiomycetes</taxon>
        <taxon>Pichiales</taxon>
        <taxon>Pichiaceae</taxon>
        <taxon>Pichia</taxon>
    </lineage>
</organism>
<dbReference type="OrthoDB" id="3997986at2759"/>
<evidence type="ECO:0000313" key="4">
    <source>
        <dbReference type="EMBL" id="KAG0687398.1"/>
    </source>
</evidence>
<sequence length="365" mass="36359">MKFSQIAKSLALVGSASAATYKNTSFVPSGSGYYLDGSIYFDLKLPNSGFTGFAVGSDASNEGFSFGEASVSGTYEPSGAAVDGLSADTSSGSLDIVGDVALTSADESIDINIVGALESTLEEYVAFFVVSLEGLPQLIEKRADQDFTITVTATTTTSASSSGSASSSASSSGSASSSASSSGSASSGSASSGSASSSSSSSVTTTLVPVTPSTVTDVTLITITSCSDHKCTEVPVTTGVTVITENETVYTTYCPLTATSGLVSSVSTSTGVTTETTVENETTVTAEVTYTTTYCDYYSVSTITGATEKPATTGKGATTIVTLASTSSNGAEAGSTSISQYKASGAKVAGSGLFAVAAVLFSMLF</sequence>
<evidence type="ECO:0000256" key="2">
    <source>
        <dbReference type="ARBA" id="ARBA00023180"/>
    </source>
</evidence>
<evidence type="ECO:0000256" key="3">
    <source>
        <dbReference type="SAM" id="MobiDB-lite"/>
    </source>
</evidence>
<keyword evidence="5" id="KW-1185">Reference proteome</keyword>
<protein>
    <submittedName>
        <fullName evidence="4">Uncharacterized protein</fullName>
    </submittedName>
</protein>
<comment type="caution">
    <text evidence="4">The sequence shown here is derived from an EMBL/GenBank/DDBJ whole genome shotgun (WGS) entry which is preliminary data.</text>
</comment>
<feature type="region of interest" description="Disordered" evidence="3">
    <location>
        <begin position="157"/>
        <end position="207"/>
    </location>
</feature>
<accession>A0A9P6WKH0</accession>